<protein>
    <submittedName>
        <fullName evidence="5">Glycerate kinase</fullName>
        <ecNumber evidence="5">2.7.1.31</ecNumber>
    </submittedName>
</protein>
<dbReference type="SUPFAM" id="SSF110738">
    <property type="entry name" value="Glycerate kinase I"/>
    <property type="match status" value="1"/>
</dbReference>
<evidence type="ECO:0000256" key="4">
    <source>
        <dbReference type="PIRNR" id="PIRNR006078"/>
    </source>
</evidence>
<keyword evidence="3 4" id="KW-0418">Kinase</keyword>
<organism evidence="5 6">
    <name type="scientific">Alkalicoccobacillus gibsonii</name>
    <dbReference type="NCBI Taxonomy" id="79881"/>
    <lineage>
        <taxon>Bacteria</taxon>
        <taxon>Bacillati</taxon>
        <taxon>Bacillota</taxon>
        <taxon>Bacilli</taxon>
        <taxon>Bacillales</taxon>
        <taxon>Bacillaceae</taxon>
        <taxon>Alkalicoccobacillus</taxon>
    </lineage>
</organism>
<dbReference type="Gene3D" id="3.40.50.10350">
    <property type="entry name" value="Glycerate kinase, domain 1"/>
    <property type="match status" value="1"/>
</dbReference>
<dbReference type="PANTHER" id="PTHR21599:SF0">
    <property type="entry name" value="GLYCERATE KINASE"/>
    <property type="match status" value="1"/>
</dbReference>
<gene>
    <name evidence="5" type="ORF">MKY91_13370</name>
</gene>
<dbReference type="InterPro" id="IPR018193">
    <property type="entry name" value="Glyc_kinase_flavodox-like_fold"/>
</dbReference>
<evidence type="ECO:0000313" key="6">
    <source>
        <dbReference type="Proteomes" id="UP001418796"/>
    </source>
</evidence>
<dbReference type="Pfam" id="PF02595">
    <property type="entry name" value="Gly_kinase"/>
    <property type="match status" value="1"/>
</dbReference>
<accession>A0ABU9VJS3</accession>
<dbReference type="InterPro" id="IPR036129">
    <property type="entry name" value="Glycerate_kinase_sf"/>
</dbReference>
<evidence type="ECO:0000256" key="3">
    <source>
        <dbReference type="ARBA" id="ARBA00022777"/>
    </source>
</evidence>
<dbReference type="EC" id="2.7.1.31" evidence="5"/>
<reference evidence="5 6" key="1">
    <citation type="submission" date="2024-03" db="EMBL/GenBank/DDBJ databases">
        <title>Bacilli Hybrid Assemblies.</title>
        <authorList>
            <person name="Kovac J."/>
        </authorList>
    </citation>
    <scope>NUCLEOTIDE SEQUENCE [LARGE SCALE GENOMIC DNA]</scope>
    <source>
        <strain evidence="5 6">FSL R7-0666</strain>
    </source>
</reference>
<comment type="similarity">
    <text evidence="1 4">Belongs to the glycerate kinase type-1 family.</text>
</comment>
<dbReference type="InterPro" id="IPR004381">
    <property type="entry name" value="Glycerate_kinase"/>
</dbReference>
<sequence>MKKIIIAPDSFKESFSAIEAAQAIENGFKQVFSHTTYLKIPMADGGEGTVESLADALHGEIKTITVIGPLGTPVEAHYALSKATGVAVIEMASASGLHLVPPDQRNPLITTSFGTGELMVDALNEGVTKIILGLGGSATNDGGAGMAQALGVKLLDEEGQELSFGGGALHTLATIQTNELHPGLSQASIEVASDVENPLLGENGATAVYGPQKGATTQDIRDQLETGLAHYARVIENQVGLTIQDTPGAGAAGGLGAGLLAFVQPRLASGITLVLELTNFVSHLEGADLVITGEGRLDHQSIFGKTPIGVAKAAKEAGVPVIAVAGQLGERYEVIHEHGIDAAFSLVPGAIPLEDAMENGLKYLEELARNIATTMKLQG</sequence>
<dbReference type="Gene3D" id="3.90.1510.10">
    <property type="entry name" value="Glycerate kinase, domain 2"/>
    <property type="match status" value="1"/>
</dbReference>
<dbReference type="InterPro" id="IPR018197">
    <property type="entry name" value="Glycerate_kinase_RE-like"/>
</dbReference>
<keyword evidence="2 4" id="KW-0808">Transferase</keyword>
<evidence type="ECO:0000313" key="5">
    <source>
        <dbReference type="EMBL" id="MEN0644135.1"/>
    </source>
</evidence>
<dbReference type="GO" id="GO:0008887">
    <property type="term" value="F:glycerate kinase activity"/>
    <property type="evidence" value="ECO:0007669"/>
    <property type="project" value="UniProtKB-EC"/>
</dbReference>
<keyword evidence="6" id="KW-1185">Reference proteome</keyword>
<evidence type="ECO:0000256" key="2">
    <source>
        <dbReference type="ARBA" id="ARBA00022679"/>
    </source>
</evidence>
<dbReference type="PANTHER" id="PTHR21599">
    <property type="entry name" value="GLYCERATE KINASE"/>
    <property type="match status" value="1"/>
</dbReference>
<dbReference type="PIRSF" id="PIRSF006078">
    <property type="entry name" value="GlxK"/>
    <property type="match status" value="1"/>
</dbReference>
<dbReference type="RefSeq" id="WP_343130900.1">
    <property type="nucleotide sequence ID" value="NZ_JBCITK010000001.1"/>
</dbReference>
<evidence type="ECO:0000256" key="1">
    <source>
        <dbReference type="ARBA" id="ARBA00006284"/>
    </source>
</evidence>
<name>A0ABU9VJS3_9BACI</name>
<dbReference type="EMBL" id="JBCITK010000001">
    <property type="protein sequence ID" value="MEN0644135.1"/>
    <property type="molecule type" value="Genomic_DNA"/>
</dbReference>
<comment type="caution">
    <text evidence="5">The sequence shown here is derived from an EMBL/GenBank/DDBJ whole genome shotgun (WGS) entry which is preliminary data.</text>
</comment>
<dbReference type="Proteomes" id="UP001418796">
    <property type="component" value="Unassembled WGS sequence"/>
</dbReference>
<proteinExistence type="inferred from homology"/>
<dbReference type="NCBIfam" id="TIGR00045">
    <property type="entry name" value="glycerate kinase"/>
    <property type="match status" value="1"/>
</dbReference>